<dbReference type="PROSITE" id="PS50048">
    <property type="entry name" value="ZN2_CY6_FUNGAL_2"/>
    <property type="match status" value="1"/>
</dbReference>
<dbReference type="SUPFAM" id="SSF57701">
    <property type="entry name" value="Zn2/Cys6 DNA-binding domain"/>
    <property type="match status" value="1"/>
</dbReference>
<dbReference type="OMA" id="HTYHFQR"/>
<dbReference type="Gene3D" id="4.10.240.10">
    <property type="entry name" value="Zn(2)-C6 fungal-type DNA-binding domain"/>
    <property type="match status" value="1"/>
</dbReference>
<protein>
    <recommendedName>
        <fullName evidence="5">Zn(2)-C6 fungal-type domain-containing protein</fullName>
    </recommendedName>
</protein>
<evidence type="ECO:0000256" key="3">
    <source>
        <dbReference type="ARBA" id="ARBA00023242"/>
    </source>
</evidence>
<keyword evidence="7" id="KW-1185">Reference proteome</keyword>
<dbReference type="KEGG" id="aalt:CC77DRAFT_1059609"/>
<feature type="region of interest" description="Disordered" evidence="4">
    <location>
        <begin position="1"/>
        <end position="31"/>
    </location>
</feature>
<feature type="region of interest" description="Disordered" evidence="4">
    <location>
        <begin position="100"/>
        <end position="125"/>
    </location>
</feature>
<name>A0A177DUA1_ALTAL</name>
<evidence type="ECO:0000256" key="1">
    <source>
        <dbReference type="ARBA" id="ARBA00004123"/>
    </source>
</evidence>
<dbReference type="InterPro" id="IPR050613">
    <property type="entry name" value="Sec_Metabolite_Reg"/>
</dbReference>
<evidence type="ECO:0000313" key="6">
    <source>
        <dbReference type="EMBL" id="OAG22731.1"/>
    </source>
</evidence>
<sequence>MSHKSQSIGSFRAYSTRQQRAGKKEPVKRQRPTLVCDHCKASKLRCDRNRPCSRCVRRDGGTSCSYNGLSRARGQPAIEERLQHLEAKVIQLLDATDASEPVHSSRLPSNSTGQQAHVSSGRELGLPKNQFPTVVEEVMESIHQLRLELPATVDEPGLEESIADGNDVVSKSILGLPSASSQGAILSQYMPLQKDADHLLETYFGSGTFVQPFIHTRQFQREYHTFQVEHFQAASAFWLSTLFSIFSIAALVHEGAAGEKTAQTPSCEFYNAAGKLLALGDYHETQRDAPEALLLYAHCKSLRSLDPNHECGAIICMAVRHAYELGYHRDPDTFGRFTVFEGEMRRRFWACCKQVDIMVSFQLGLPNNIILENCDTKSPSNLLDSDFDFDTQILPQARPESEPTPILWFIVKDRLMPVFARICQAALSLRVKSEMEIMELETEARKAYATIPNILRWRSVSESTSDPPFLVMCRFFLELLFLKSLCILHLKYMVRGSTHSIVQCTQAASSIVRSVADIHCEIRPGGRLQAVSWMFNNFVMTDFLLGGSTLCLYINLDRRRSIPQGSMMVTLEETLLLLKTAHSICVDRSLSSIDARRLGRAINFTLESTDVKQSAFTQPTLGSATGCQPQTTPETIVLGIPDWPVDSTNHNTYSEDQFTFSTLDPFDFISNGLIDIEQFCDTTTYANDFNIT</sequence>
<dbReference type="InterPro" id="IPR007219">
    <property type="entry name" value="XnlR_reg_dom"/>
</dbReference>
<feature type="compositionally biased region" description="Polar residues" evidence="4">
    <location>
        <begin position="1"/>
        <end position="19"/>
    </location>
</feature>
<dbReference type="EMBL" id="KV441474">
    <property type="protein sequence ID" value="OAG22731.1"/>
    <property type="molecule type" value="Genomic_DNA"/>
</dbReference>
<accession>A0A177DUA1</accession>
<dbReference type="AlphaFoldDB" id="A0A177DUA1"/>
<feature type="compositionally biased region" description="Polar residues" evidence="4">
    <location>
        <begin position="106"/>
        <end position="118"/>
    </location>
</feature>
<dbReference type="Proteomes" id="UP000077248">
    <property type="component" value="Unassembled WGS sequence"/>
</dbReference>
<dbReference type="RefSeq" id="XP_018388152.1">
    <property type="nucleotide sequence ID" value="XM_018528257.1"/>
</dbReference>
<reference evidence="6 7" key="1">
    <citation type="submission" date="2016-05" db="EMBL/GenBank/DDBJ databases">
        <title>Comparative analysis of secretome profiles of manganese(II)-oxidizing ascomycete fungi.</title>
        <authorList>
            <consortium name="DOE Joint Genome Institute"/>
            <person name="Zeiner C.A."/>
            <person name="Purvine S.O."/>
            <person name="Zink E.M."/>
            <person name="Wu S."/>
            <person name="Pasa-Tolic L."/>
            <person name="Chaput D.L."/>
            <person name="Haridas S."/>
            <person name="Grigoriev I.V."/>
            <person name="Santelli C.M."/>
            <person name="Hansel C.M."/>
        </authorList>
    </citation>
    <scope>NUCLEOTIDE SEQUENCE [LARGE SCALE GENOMIC DNA]</scope>
    <source>
        <strain evidence="6 7">SRC1lrK2f</strain>
    </source>
</reference>
<dbReference type="PANTHER" id="PTHR31001:SF49">
    <property type="entry name" value="ZN(II)2CYS6 TRANSCRIPTION FACTOR (EUROFUNG)"/>
    <property type="match status" value="1"/>
</dbReference>
<dbReference type="CDD" id="cd00067">
    <property type="entry name" value="GAL4"/>
    <property type="match status" value="1"/>
</dbReference>
<dbReference type="GO" id="GO:0008270">
    <property type="term" value="F:zinc ion binding"/>
    <property type="evidence" value="ECO:0007669"/>
    <property type="project" value="InterPro"/>
</dbReference>
<feature type="domain" description="Zn(2)-C6 fungal-type" evidence="5">
    <location>
        <begin position="35"/>
        <end position="66"/>
    </location>
</feature>
<dbReference type="PROSITE" id="PS00463">
    <property type="entry name" value="ZN2_CY6_FUNGAL_1"/>
    <property type="match status" value="1"/>
</dbReference>
<dbReference type="Pfam" id="PF04082">
    <property type="entry name" value="Fungal_trans"/>
    <property type="match status" value="1"/>
</dbReference>
<evidence type="ECO:0000259" key="5">
    <source>
        <dbReference type="PROSITE" id="PS50048"/>
    </source>
</evidence>
<keyword evidence="2" id="KW-0479">Metal-binding</keyword>
<dbReference type="PANTHER" id="PTHR31001">
    <property type="entry name" value="UNCHARACTERIZED TRANSCRIPTIONAL REGULATORY PROTEIN"/>
    <property type="match status" value="1"/>
</dbReference>
<evidence type="ECO:0000256" key="2">
    <source>
        <dbReference type="ARBA" id="ARBA00022723"/>
    </source>
</evidence>
<dbReference type="SMART" id="SM00066">
    <property type="entry name" value="GAL4"/>
    <property type="match status" value="1"/>
</dbReference>
<comment type="subcellular location">
    <subcellularLocation>
        <location evidence="1">Nucleus</location>
    </subcellularLocation>
</comment>
<keyword evidence="3" id="KW-0539">Nucleus</keyword>
<evidence type="ECO:0000256" key="4">
    <source>
        <dbReference type="SAM" id="MobiDB-lite"/>
    </source>
</evidence>
<organism evidence="6 7">
    <name type="scientific">Alternaria alternata</name>
    <name type="common">Alternaria rot fungus</name>
    <name type="synonym">Torula alternata</name>
    <dbReference type="NCBI Taxonomy" id="5599"/>
    <lineage>
        <taxon>Eukaryota</taxon>
        <taxon>Fungi</taxon>
        <taxon>Dikarya</taxon>
        <taxon>Ascomycota</taxon>
        <taxon>Pezizomycotina</taxon>
        <taxon>Dothideomycetes</taxon>
        <taxon>Pleosporomycetidae</taxon>
        <taxon>Pleosporales</taxon>
        <taxon>Pleosporineae</taxon>
        <taxon>Pleosporaceae</taxon>
        <taxon>Alternaria</taxon>
        <taxon>Alternaria sect. Alternaria</taxon>
        <taxon>Alternaria alternata complex</taxon>
    </lineage>
</organism>
<proteinExistence type="predicted"/>
<dbReference type="InterPro" id="IPR036864">
    <property type="entry name" value="Zn2-C6_fun-type_DNA-bd_sf"/>
</dbReference>
<evidence type="ECO:0000313" key="7">
    <source>
        <dbReference type="Proteomes" id="UP000077248"/>
    </source>
</evidence>
<dbReference type="VEuPathDB" id="FungiDB:CC77DRAFT_1059609"/>
<dbReference type="GO" id="GO:0005634">
    <property type="term" value="C:nucleus"/>
    <property type="evidence" value="ECO:0007669"/>
    <property type="project" value="UniProtKB-SubCell"/>
</dbReference>
<dbReference type="GeneID" id="29113851"/>
<gene>
    <name evidence="6" type="ORF">CC77DRAFT_1059609</name>
</gene>
<dbReference type="SMART" id="SM00906">
    <property type="entry name" value="Fungal_trans"/>
    <property type="match status" value="1"/>
</dbReference>
<dbReference type="GO" id="GO:0006351">
    <property type="term" value="P:DNA-templated transcription"/>
    <property type="evidence" value="ECO:0007669"/>
    <property type="project" value="InterPro"/>
</dbReference>
<dbReference type="Pfam" id="PF00172">
    <property type="entry name" value="Zn_clus"/>
    <property type="match status" value="1"/>
</dbReference>
<dbReference type="CDD" id="cd12148">
    <property type="entry name" value="fungal_TF_MHR"/>
    <property type="match status" value="1"/>
</dbReference>
<dbReference type="GO" id="GO:0000981">
    <property type="term" value="F:DNA-binding transcription factor activity, RNA polymerase II-specific"/>
    <property type="evidence" value="ECO:0007669"/>
    <property type="project" value="InterPro"/>
</dbReference>
<dbReference type="InterPro" id="IPR001138">
    <property type="entry name" value="Zn2Cys6_DnaBD"/>
</dbReference>
<dbReference type="GO" id="GO:0003677">
    <property type="term" value="F:DNA binding"/>
    <property type="evidence" value="ECO:0007669"/>
    <property type="project" value="InterPro"/>
</dbReference>